<feature type="domain" description="FAM192A/Fyv6 N-terminal" evidence="5">
    <location>
        <begin position="5"/>
        <end position="106"/>
    </location>
</feature>
<accession>A0A835CL96</accession>
<comment type="caution">
    <text evidence="6">The sequence shown here is derived from an EMBL/GenBank/DDBJ whole genome shotgun (WGS) entry which is preliminary data.</text>
</comment>
<gene>
    <name evidence="6" type="ORF">HCN44_001102</name>
</gene>
<dbReference type="Pfam" id="PF10187">
    <property type="entry name" value="FAM192A_Fyv6_N"/>
    <property type="match status" value="1"/>
</dbReference>
<dbReference type="InterPro" id="IPR039845">
    <property type="entry name" value="FAM192A"/>
</dbReference>
<name>A0A835CL96_APHGI</name>
<dbReference type="PANTHER" id="PTHR13495">
    <property type="entry name" value="NEFA-INTERACTING NUCLEAR PROTEIN NIP30"/>
    <property type="match status" value="1"/>
</dbReference>
<evidence type="ECO:0000259" key="5">
    <source>
        <dbReference type="Pfam" id="PF10187"/>
    </source>
</evidence>
<reference evidence="6 7" key="1">
    <citation type="submission" date="2020-08" db="EMBL/GenBank/DDBJ databases">
        <title>Aphidius gifuensis genome sequencing and assembly.</title>
        <authorList>
            <person name="Du Z."/>
        </authorList>
    </citation>
    <scope>NUCLEOTIDE SEQUENCE [LARGE SCALE GENOMIC DNA]</scope>
    <source>
        <strain evidence="6">YNYX2018</strain>
        <tissue evidence="6">Adults</tissue>
    </source>
</reference>
<keyword evidence="3" id="KW-0175">Coiled coil</keyword>
<evidence type="ECO:0000313" key="6">
    <source>
        <dbReference type="EMBL" id="KAF7988529.1"/>
    </source>
</evidence>
<evidence type="ECO:0000256" key="2">
    <source>
        <dbReference type="ARBA" id="ARBA00023242"/>
    </source>
</evidence>
<evidence type="ECO:0000256" key="4">
    <source>
        <dbReference type="SAM" id="MobiDB-lite"/>
    </source>
</evidence>
<evidence type="ECO:0000256" key="3">
    <source>
        <dbReference type="SAM" id="Coils"/>
    </source>
</evidence>
<proteinExistence type="predicted"/>
<dbReference type="Proteomes" id="UP000639338">
    <property type="component" value="Unassembled WGS sequence"/>
</dbReference>
<protein>
    <recommendedName>
        <fullName evidence="5">FAM192A/Fyv6 N-terminal domain-containing protein</fullName>
    </recommendedName>
</protein>
<dbReference type="EMBL" id="JACMRX010000005">
    <property type="protein sequence ID" value="KAF7988529.1"/>
    <property type="molecule type" value="Genomic_DNA"/>
</dbReference>
<feature type="compositionally biased region" description="Basic and acidic residues" evidence="4">
    <location>
        <begin position="235"/>
        <end position="259"/>
    </location>
</feature>
<organism evidence="6 7">
    <name type="scientific">Aphidius gifuensis</name>
    <name type="common">Parasitoid wasp</name>
    <dbReference type="NCBI Taxonomy" id="684658"/>
    <lineage>
        <taxon>Eukaryota</taxon>
        <taxon>Metazoa</taxon>
        <taxon>Ecdysozoa</taxon>
        <taxon>Arthropoda</taxon>
        <taxon>Hexapoda</taxon>
        <taxon>Insecta</taxon>
        <taxon>Pterygota</taxon>
        <taxon>Neoptera</taxon>
        <taxon>Endopterygota</taxon>
        <taxon>Hymenoptera</taxon>
        <taxon>Apocrita</taxon>
        <taxon>Ichneumonoidea</taxon>
        <taxon>Braconidae</taxon>
        <taxon>Aphidiinae</taxon>
        <taxon>Aphidius</taxon>
    </lineage>
</organism>
<evidence type="ECO:0000256" key="1">
    <source>
        <dbReference type="ARBA" id="ARBA00004123"/>
    </source>
</evidence>
<dbReference type="InterPro" id="IPR019331">
    <property type="entry name" value="FAM192A/Fyv6_N"/>
</dbReference>
<dbReference type="AlphaFoldDB" id="A0A835CL96"/>
<keyword evidence="2" id="KW-0539">Nucleus</keyword>
<sequence length="259" mass="29742">MSSGFVTEAEIAEQKRIRQEEWEKVRTADQPIDAPEEPYDGRSLFDKLQDQKNKRDMEYEEAHKLKNMIRGLDDDEVEFLDLVDQKKIDEERKKKIEEENEMRDFKKRVASLQEKTLDERLKQELKKPQCTSKNLSGSSGRISQQKLLAGVVIKKQQDKTTTTTTTTTDNTKGLKRKLTENEVSQDCNAKECKVDDEKNNTTPIVEQQSGLKCIGILPGLGSYYDDSSDSDCSSDSEHEHGHIKYDLLGRKIPTKHDDD</sequence>
<comment type="subcellular location">
    <subcellularLocation>
        <location evidence="1">Nucleus</location>
    </subcellularLocation>
</comment>
<keyword evidence="7" id="KW-1185">Reference proteome</keyword>
<dbReference type="GO" id="GO:0005634">
    <property type="term" value="C:nucleus"/>
    <property type="evidence" value="ECO:0007669"/>
    <property type="project" value="UniProtKB-SubCell"/>
</dbReference>
<feature type="coiled-coil region" evidence="3">
    <location>
        <begin position="88"/>
        <end position="115"/>
    </location>
</feature>
<dbReference type="PANTHER" id="PTHR13495:SF0">
    <property type="entry name" value="PSME3-INTERACTING PROTEIN"/>
    <property type="match status" value="1"/>
</dbReference>
<feature type="region of interest" description="Disordered" evidence="4">
    <location>
        <begin position="225"/>
        <end position="259"/>
    </location>
</feature>
<feature type="region of interest" description="Disordered" evidence="4">
    <location>
        <begin position="22"/>
        <end position="45"/>
    </location>
</feature>
<evidence type="ECO:0000313" key="7">
    <source>
        <dbReference type="Proteomes" id="UP000639338"/>
    </source>
</evidence>
<dbReference type="OrthoDB" id="75807at2759"/>